<dbReference type="PROSITE" id="PS51257">
    <property type="entry name" value="PROKAR_LIPOPROTEIN"/>
    <property type="match status" value="1"/>
</dbReference>
<reference evidence="4" key="1">
    <citation type="journal article" date="2016" name="Front. Microbiol.">
        <title>Complete Genome Sequence of Clostridium estertheticum DSM 8809, a Microbe Identified in Spoiled Vacuum Packed Beef.</title>
        <authorList>
            <person name="Yu Z."/>
            <person name="Gunn L."/>
            <person name="Brennan E."/>
            <person name="Reid R."/>
            <person name="Wall P.G."/>
            <person name="Gaora O.P."/>
            <person name="Hurley D."/>
            <person name="Bolton D."/>
            <person name="Fanning S."/>
        </authorList>
    </citation>
    <scope>NUCLEOTIDE SEQUENCE [LARGE SCALE GENOMIC DNA]</scope>
    <source>
        <strain evidence="4">DSM 8809</strain>
    </source>
</reference>
<dbReference type="InterPro" id="IPR035681">
    <property type="entry name" value="ComA-like_MBL"/>
</dbReference>
<dbReference type="Pfam" id="PF00753">
    <property type="entry name" value="Lactamase_B"/>
    <property type="match status" value="1"/>
</dbReference>
<dbReference type="KEGG" id="ceu:A7L45_09105"/>
<dbReference type="CDD" id="cd07731">
    <property type="entry name" value="ComA-like_MBL-fold"/>
    <property type="match status" value="1"/>
</dbReference>
<dbReference type="InterPro" id="IPR036866">
    <property type="entry name" value="RibonucZ/Hydroxyglut_hydro"/>
</dbReference>
<dbReference type="RefSeq" id="WP_071612502.1">
    <property type="nucleotide sequence ID" value="NZ_CP015756.1"/>
</dbReference>
<evidence type="ECO:0000313" key="4">
    <source>
        <dbReference type="Proteomes" id="UP000182569"/>
    </source>
</evidence>
<evidence type="ECO:0000256" key="1">
    <source>
        <dbReference type="SAM" id="SignalP"/>
    </source>
</evidence>
<dbReference type="Proteomes" id="UP000182569">
    <property type="component" value="Chromosome"/>
</dbReference>
<dbReference type="OrthoDB" id="9761531at2"/>
<dbReference type="SMART" id="SM00849">
    <property type="entry name" value="Lactamase_B"/>
    <property type="match status" value="1"/>
</dbReference>
<evidence type="ECO:0000259" key="2">
    <source>
        <dbReference type="SMART" id="SM00849"/>
    </source>
</evidence>
<dbReference type="PANTHER" id="PTHR30619">
    <property type="entry name" value="DNA INTERNALIZATION/COMPETENCE PROTEIN COMEC/REC2"/>
    <property type="match status" value="1"/>
</dbReference>
<dbReference type="STRING" id="1552.A7L45_09105"/>
<dbReference type="Gene3D" id="3.60.15.10">
    <property type="entry name" value="Ribonuclease Z/Hydroxyacylglutathione hydrolase-like"/>
    <property type="match status" value="1"/>
</dbReference>
<gene>
    <name evidence="3" type="ORF">A7L45_09105</name>
</gene>
<dbReference type="AlphaFoldDB" id="A0A1J0GFY2"/>
<keyword evidence="4" id="KW-1185">Reference proteome</keyword>
<sequence>MRNIKKYLTSILGVILIFSLTGCSSVPENVTKTTLSSKVSSKQNTTEKQLQSTKNISLANKKEANGKLRISYIDVGQADSILIEQGTSSMLIDAGNNEDSSTVKNYITKQGITKLDYIVGTHPHEDHIGGLDYVINSFQIGKIYMPKATSNTKTFLDVVSAIKAKGMKVIAPTVGETFKVGGATATILAPNSTGYEDLNNFSIVIRLTFGNNSFIFDGDAEGASENEMLSKGIDISADVLKVGHHGSSSSTTQAFLDKVNPKYAIISAGKDNSYGHPHKSTMDKLKAKGVKVYRTDESGTIVATSDGKNITFNTKPGSYAFLGSGSSSSSKSFSSSGNSTVKKVAIKLPKSSNNSKIVYYTPSGKSYHYDKNCRTLARSKTILSGTLGEELISSHNDPCNICAGGN</sequence>
<proteinExistence type="predicted"/>
<protein>
    <recommendedName>
        <fullName evidence="2">Metallo-beta-lactamase domain-containing protein</fullName>
    </recommendedName>
</protein>
<name>A0A1J0GFY2_9CLOT</name>
<dbReference type="PANTHER" id="PTHR30619:SF7">
    <property type="entry name" value="BETA-LACTAMASE DOMAIN PROTEIN"/>
    <property type="match status" value="1"/>
</dbReference>
<dbReference type="InterPro" id="IPR052159">
    <property type="entry name" value="Competence_DNA_uptake"/>
</dbReference>
<accession>A0A1J0GFY2</accession>
<feature type="chain" id="PRO_5038923389" description="Metallo-beta-lactamase domain-containing protein" evidence="1">
    <location>
        <begin position="25"/>
        <end position="406"/>
    </location>
</feature>
<feature type="domain" description="Metallo-beta-lactamase" evidence="2">
    <location>
        <begin position="77"/>
        <end position="270"/>
    </location>
</feature>
<dbReference type="InterPro" id="IPR001279">
    <property type="entry name" value="Metallo-B-lactamas"/>
</dbReference>
<organism evidence="3 4">
    <name type="scientific">Clostridium estertheticum subsp. estertheticum</name>
    <dbReference type="NCBI Taxonomy" id="1552"/>
    <lineage>
        <taxon>Bacteria</taxon>
        <taxon>Bacillati</taxon>
        <taxon>Bacillota</taxon>
        <taxon>Clostridia</taxon>
        <taxon>Eubacteriales</taxon>
        <taxon>Clostridiaceae</taxon>
        <taxon>Clostridium</taxon>
    </lineage>
</organism>
<evidence type="ECO:0000313" key="3">
    <source>
        <dbReference type="EMBL" id="APC40211.1"/>
    </source>
</evidence>
<dbReference type="SUPFAM" id="SSF56281">
    <property type="entry name" value="Metallo-hydrolase/oxidoreductase"/>
    <property type="match status" value="1"/>
</dbReference>
<feature type="signal peptide" evidence="1">
    <location>
        <begin position="1"/>
        <end position="24"/>
    </location>
</feature>
<dbReference type="EMBL" id="CP015756">
    <property type="protein sequence ID" value="APC40211.1"/>
    <property type="molecule type" value="Genomic_DNA"/>
</dbReference>
<keyword evidence="1" id="KW-0732">Signal</keyword>